<keyword evidence="10" id="KW-0833">Ubl conjugation pathway</keyword>
<dbReference type="InterPro" id="IPR014756">
    <property type="entry name" value="Ig_E-set"/>
</dbReference>
<dbReference type="InterPro" id="IPR001841">
    <property type="entry name" value="Znf_RING"/>
</dbReference>
<feature type="repeat" description="RCC1" evidence="15">
    <location>
        <begin position="4"/>
        <end position="54"/>
    </location>
</feature>
<dbReference type="InterPro" id="IPR013083">
    <property type="entry name" value="Znf_RING/FYVE/PHD"/>
</dbReference>
<dbReference type="PROSITE" id="PS50194">
    <property type="entry name" value="FILAMIN_REPEAT"/>
    <property type="match status" value="1"/>
</dbReference>
<evidence type="ECO:0000256" key="3">
    <source>
        <dbReference type="ARBA" id="ARBA00004906"/>
    </source>
</evidence>
<dbReference type="Gene3D" id="2.60.40.10">
    <property type="entry name" value="Immunoglobulins"/>
    <property type="match status" value="1"/>
</dbReference>
<feature type="compositionally biased region" description="Basic residues" evidence="16">
    <location>
        <begin position="2325"/>
        <end position="2334"/>
    </location>
</feature>
<dbReference type="SUPFAM" id="SSF50985">
    <property type="entry name" value="RCC1/BLIP-II"/>
    <property type="match status" value="1"/>
</dbReference>
<dbReference type="Gene3D" id="2.60.120.260">
    <property type="entry name" value="Galactose-binding domain-like"/>
    <property type="match status" value="1"/>
</dbReference>
<dbReference type="InterPro" id="IPR012983">
    <property type="entry name" value="PHR"/>
</dbReference>
<feature type="compositionally biased region" description="Basic and acidic residues" evidence="16">
    <location>
        <begin position="2097"/>
        <end position="2106"/>
    </location>
</feature>
<evidence type="ECO:0000256" key="14">
    <source>
        <dbReference type="PROSITE-ProRule" id="PRU00175"/>
    </source>
</evidence>
<protein>
    <recommendedName>
        <fullName evidence="5">RCR-type E3 ubiquitin transferase</fullName>
        <ecNumber evidence="5">2.3.2.33</ecNumber>
    </recommendedName>
</protein>
<proteinExistence type="inferred from homology"/>
<evidence type="ECO:0000256" key="15">
    <source>
        <dbReference type="PROSITE-ProRule" id="PRU00235"/>
    </source>
</evidence>
<dbReference type="PROSITE" id="PS51284">
    <property type="entry name" value="DOC"/>
    <property type="match status" value="1"/>
</dbReference>
<keyword evidence="6" id="KW-0808">Transferase</keyword>
<feature type="compositionally biased region" description="Low complexity" evidence="16">
    <location>
        <begin position="1956"/>
        <end position="1965"/>
    </location>
</feature>
<feature type="compositionally biased region" description="Basic and acidic residues" evidence="16">
    <location>
        <begin position="2077"/>
        <end position="2087"/>
    </location>
</feature>
<evidence type="ECO:0000256" key="7">
    <source>
        <dbReference type="ARBA" id="ARBA00022723"/>
    </source>
</evidence>
<evidence type="ECO:0000256" key="9">
    <source>
        <dbReference type="ARBA" id="ARBA00022771"/>
    </source>
</evidence>
<dbReference type="SMART" id="SM01337">
    <property type="entry name" value="APC10"/>
    <property type="match status" value="1"/>
</dbReference>
<evidence type="ECO:0000256" key="4">
    <source>
        <dbReference type="ARBA" id="ARBA00005415"/>
    </source>
</evidence>
<dbReference type="GO" id="GO:0008270">
    <property type="term" value="F:zinc ion binding"/>
    <property type="evidence" value="ECO:0007669"/>
    <property type="project" value="UniProtKB-KW"/>
</dbReference>
<keyword evidence="11" id="KW-0862">Zinc</keyword>
<feature type="compositionally biased region" description="Basic and acidic residues" evidence="16">
    <location>
        <begin position="2026"/>
        <end position="2038"/>
    </location>
</feature>
<keyword evidence="9 14" id="KW-0863">Zinc-finger</keyword>
<feature type="repeat" description="RCC1" evidence="15">
    <location>
        <begin position="55"/>
        <end position="112"/>
    </location>
</feature>
<dbReference type="Gene3D" id="2.60.120.820">
    <property type="entry name" value="PHR domain"/>
    <property type="match status" value="2"/>
</dbReference>
<dbReference type="GO" id="GO:0008582">
    <property type="term" value="P:regulation of synaptic assembly at neuromuscular junction"/>
    <property type="evidence" value="ECO:0007669"/>
    <property type="project" value="TreeGrafter"/>
</dbReference>
<dbReference type="InterPro" id="IPR017868">
    <property type="entry name" value="Filamin/ABP280_repeat-like"/>
</dbReference>
<feature type="domain" description="DOC" evidence="18">
    <location>
        <begin position="2839"/>
        <end position="3039"/>
    </location>
</feature>
<evidence type="ECO:0000256" key="5">
    <source>
        <dbReference type="ARBA" id="ARBA00012249"/>
    </source>
</evidence>
<keyword evidence="20" id="KW-1185">Reference proteome</keyword>
<dbReference type="InterPro" id="IPR038648">
    <property type="entry name" value="PHR_sf"/>
</dbReference>
<dbReference type="SUPFAM" id="SSF57850">
    <property type="entry name" value="RING/U-box"/>
    <property type="match status" value="1"/>
</dbReference>
<dbReference type="FunFam" id="2.60.120.820:FF:000002">
    <property type="entry name" value="E3 ubiquitin-protein ligase MYCBP2 isoform X1"/>
    <property type="match status" value="1"/>
</dbReference>
<feature type="region of interest" description="Disordered" evidence="16">
    <location>
        <begin position="2188"/>
        <end position="2207"/>
    </location>
</feature>
<dbReference type="EC" id="2.3.2.33" evidence="5"/>
<feature type="compositionally biased region" description="Polar residues" evidence="16">
    <location>
        <begin position="1911"/>
        <end position="1932"/>
    </location>
</feature>
<sequence>MENGDVYTFGYGQHGQLGHGDVNSRGCPTLVQALPGPSTQVTAGSNHTAILLTDGQVFTFGSFSKGQLGRPILDMPYWNAKPAPMPNIGSKYGRKATWIGASGDQTFLRIDEALINSHVLATSEIFASRHIIGLVPASISEPPPFKCLLINKVDGSCKTFNDSEQEDLQGSGVCLDPVYDVIWRFRPNARELWSYNAVVADSRLPSAPDMQSRCSILSPELALPTGSKALTTRSHAALHILGCLDTLAAMQDLKMGVANTEEETQAVMKVYSKEDYSVVNRFESHGGGWGYSAHSVEAIRFCADTDILLGGLGLFGGRGEYTAKIKLFELGPDGGDHETDGDLLAETDVLAYDCAAREKYAMMFDEPVLLQAGWWYVAWARVSGPSSDCGSHGQASITTDDGVVFQFKSSKKSNNGTDVNAGQIPQLLYRLPTSDGSASKGKQQTSEPVHILKRSFARTVSVECFESLLSILHWSWTTLVLGVEELRGLKGFQYTATLLDLERLRFVGTCCLRLLRVYTCEIYPISATAKAVVEETSKLADCIGKTRTLLRKILSEGVDHCMVKLDNDPQGYLSQPLSLLEAVLQECHNTFTACFHSFYPTPALQWACLCDLLNCLDQDIQEANFKTSSSRLLAAVMSALCHTSVKLTSIFPIAYDGEALLRSMVKQVSTENDSALAHRFPLLVAHMEKLSQSEENVSGMTSFREVLEKMLVIVVLPVRNSLRRENELFSSHLVSNTCGLLASIVSELTASALGSEVDGLNSLHSVKSTPNRFTKTSQGRSWNTGNGSPDAICFSVDKAGVVVVGFSVYGGGGIHEYELEVLVDDSDHTGDSTHSHRWTSLELVKGTYTTDDSPSDIAEIRLDKVVPLKENVKYAIRLRNYGSRTANGDGGMTTVQCPDGVTFTFSTCSLSSNGTNQTRGQIPQILYYRSEYDGDLQSQLLNKANEEDKNCSRALSVVSAVVRAAKDLLHRALAVDAEDIPELLSSSSLFSMLLPLIIAYIGPVAAAIPKVAVEVFGLVQQLLPSVAVLNQKYAPPAFNPNQSTDSTTGNQPEQGLSACTTSNHYAVVESEHPYKPACVTHYKVTFPECVRWITIEFDTQCGTAQSEDVLRLLIPVRIAQSLGFGPKHTSVHENLNSWIELKKFSGSSGWPTMVLVLPGNEALFSLETASDYVKDEKACFYGFKCYAIGYEFSPGSDEGIIQLEKELANLGGSCAAALMKKDLALPIGNEFEEDLEILEEAALQVCKSHSGILGKGLALSHSPTILEALEGNLPLQVQSNEQSFLEDFIACVPGSSGGRLARWLQPDSYADPQKTSLILNKDDIRCGWPTVITVQTKDQYGDVVHVPNMKVEVKAIPVSQKKTSLQQEQVKKVQRIPGSPAAAASPSADMTFGGLPSPKLDSSYEPMIVKEARYIAITMMKAYENYSFEELRFASPTPKRPSENMLIRVNNDGTYCANWTPGAVGLYTIHVTIDGIEIDAGLEVKVKDPPKGMIPPGTQLIKPKAEPQPNKVRKFVAKDSAGLRIRSHPSLQSEQIGIVKVNGSITFIDEIHNDDGVWLRLNDETIKKYVPNMNGYTEAWCLSFNQHLGKSLLVPVDNVFNASQGVRDLDFFSWTSKALPPKESRSNTDDFFKDLNSHCPQEAVMQEQDMPFLRGGPGVYKVVKTGPSGHNIRSCPNLRGIPIGMLVLGNKVKAVGEVTNSEGTWVQMDKNSMVEFCESDEGEAWSLARDRGGNQYLRHEDEQVLLDQNVQTPPPSPFSIQAFSKGTSCSNGQGFDYGLGNNKGDQLSAILNSIQSRPNLPAPSIFDQAAKPPSSLVHSPFVFGQPLSFQQPQPQLQSKFVSLTSARPISPAGKSDMSKHRADSRSPKLDVRMNRAAADQKKPRNTEGLSASESLMLKSDAAKLRSDSHSRSLSPNHNTLQTLKTDGRTTTGLRAESPGPGTRSTSPKTKTLTAVRSGASSPRSSSPHDKTLPQKAPSPVKTKLDPPRERSKSDSYTLDPDTLRKKKVPLTEPLRGRSTSPKPKIITKDGKPVTETENRAPSPHVVQENLHSEVVEVCTSSTLKTNSITDSTCEDNTEFRSLDDGSNKVHFSIGKAPLKDEQDMRASPKVSRKCAGRHTRPKKEKSSFLFKGDGSKPVEPAKQAMSPSVAECARAVFAAFLWHEGIVHDAMACSSFLKFNPELSKEHAPIRSSLTQQPAEEKETKLKNRHSLEISSALNMFNIAPHGPDISKMGSINKNKVLSMLKEPPLHEKCEDGKTETTSFETSSHHTMKSKSPLPLTLQHLVAFWEDISLATIKAASQNMIFPSPGSCAVLKKKESDKDNKKTKKEKKKKEKVETRPRGNLFGEMAQLAVGGPEKDTICELCGESHPYPVTYHMRQAHPGCGRYAGGQGYNSIGHFCGGWAGNCGDGGIGGSTWYLVCDRCREKYLREKQAAAREKIKQSRRKPMQVKTPRALPTMEAHQVIKANALYLLSLSSAAEPSILCYHPAKAFQSQLPSVKEGISEDFPIKMPCLYLQTLARHHHENFVGYQDDNLFQDEMRYLRSTSVPAPYISVTPDASPNVFEEPESNMKSMPPSLETSPITDTDLAKRTVFQRSYSVVASEYDKQHSILPARVKAIPRRRVNSGDAVGSSLLRHPSPELSRLISAHSSLSKGERNFQWPVLAFVIQHHDLEGLEIAMKQALRKSACRVFAMEAFNWLLCNVIQTTSLHDILWHFVASLTPSPVEPEEEEDEENKSNKENAEQEKDTRVCEHPLSDIVIAGEAAHPLPHTFHRLLQTISDLMMSLPSGSALQQMALRCWSLKFKQSDHQFLHQSNVFHHINNILSKSDDGDSEESFSISIQSGFEIMNQELCIVVCLKDLTSIVDIKTSSRPAMIGSLTDGSTETFWESGDEDKNKTKNITINCVKGINARYVCVHVDNSRDLGNKVTSMTFLTGKAVEDLCRIKQVNILTLKNCSNVFGCICQSFRANIFHFLWKIHCFENIGLPLEIVTSLLRRVLPEVTPSRLASIIGVKSLPPADISDIIHSTEKGDWNKLGILDMFLGCIAKALTVQLKAKGTTITGTAGTTAGKGVTTVTLPMIFNSSYIRRGESHWWMKGSTPTQISEIIIKLIKDMAAGHLSEAWSRVTKNAIAETIIALTKMEEEYRSPVRCIATTRLWLALASLCVLDQDHVDRLSSGRWMGKDGQQKQMPMCDNHDDGETAAIILCNVCGNLCTDCDRFLHLHRRTKTHQRQVFKEEEEAIKVDLHEGCGRTKLFWLMALADSKTMKAMVEFREQTGKPTTSSSEACRFCGCRSGTELSAVGSVCSDTDCQEYAKIACSKTHPCGHPCGGVKNEEHCLPCLHGCDKNATTLKQDADDMCMICFTEALSAAPAIQLDCSHVFHLQCCQRVLENRWLGPRITFGFMSCPICKNKINHTVLKDLLDPIKELYEDVRRKALMRLEYEGLHKSEAITTPGVRFYNDPAGYAMNRYAYYVCYKCKKAYFGGEARCDAEAGQGDDYDPRELICGACSDVSRAQMCPKHGTDFLEYKCRYCCSVAVFFCFGTTHFCNACHDDFQRMTSIPKEELPHCPAGPKGKQLEGTECPLHVVHPPTGEEFALGCGVCRNAHTF</sequence>
<dbReference type="InterPro" id="IPR013783">
    <property type="entry name" value="Ig-like_fold"/>
</dbReference>
<evidence type="ECO:0000256" key="8">
    <source>
        <dbReference type="ARBA" id="ARBA00022737"/>
    </source>
</evidence>
<comment type="pathway">
    <text evidence="3">Protein modification; protein ubiquitination.</text>
</comment>
<evidence type="ECO:0000256" key="12">
    <source>
        <dbReference type="ARBA" id="ARBA00023273"/>
    </source>
</evidence>
<dbReference type="Proteomes" id="UP000694549">
    <property type="component" value="Unplaced"/>
</dbReference>
<keyword evidence="12" id="KW-0966">Cell projection</keyword>
<dbReference type="Pfam" id="PF08005">
    <property type="entry name" value="PHR"/>
    <property type="match status" value="2"/>
</dbReference>
<feature type="compositionally biased region" description="Basic and acidic residues" evidence="16">
    <location>
        <begin position="1982"/>
        <end position="1993"/>
    </location>
</feature>
<dbReference type="GO" id="GO:0016567">
    <property type="term" value="P:protein ubiquitination"/>
    <property type="evidence" value="ECO:0007669"/>
    <property type="project" value="UniProtKB-UniPathway"/>
</dbReference>
<evidence type="ECO:0000259" key="17">
    <source>
        <dbReference type="PROSITE" id="PS50089"/>
    </source>
</evidence>
<dbReference type="GO" id="GO:0005634">
    <property type="term" value="C:nucleus"/>
    <property type="evidence" value="ECO:0007669"/>
    <property type="project" value="TreeGrafter"/>
</dbReference>
<comment type="similarity">
    <text evidence="4">Belongs to the RING-Cys relay (RCR) family.</text>
</comment>
<dbReference type="InterPro" id="IPR000408">
    <property type="entry name" value="Reg_chr_condens"/>
</dbReference>
<evidence type="ECO:0000256" key="2">
    <source>
        <dbReference type="ARBA" id="ARBA00004489"/>
    </source>
</evidence>
<dbReference type="CDD" id="cd16463">
    <property type="entry name" value="RING-H2_PHR"/>
    <property type="match status" value="1"/>
</dbReference>
<feature type="compositionally biased region" description="Basic residues" evidence="16">
    <location>
        <begin position="2110"/>
        <end position="2123"/>
    </location>
</feature>
<comment type="catalytic activity">
    <reaction evidence="1">
        <text>[E2 ubiquitin-conjugating enzyme]-S-ubiquitinyl-L-cysteine + [acceptor protein]-L-threonine = [E2 ubiquitin-conjugating enzyme]-L-cysteine + [acceptor protein]-3-O-ubiquitinyl-L-threonine.</text>
        <dbReference type="EC" id="2.3.2.33"/>
    </reaction>
</comment>
<dbReference type="PANTHER" id="PTHR45943:SF1">
    <property type="entry name" value="E3 UBIQUITIN-PROTEIN LIGASE MYCBP2"/>
    <property type="match status" value="1"/>
</dbReference>
<dbReference type="Pfam" id="PF00415">
    <property type="entry name" value="RCC1"/>
    <property type="match status" value="1"/>
</dbReference>
<dbReference type="FunFam" id="3.30.40.10:FF:000078">
    <property type="entry name" value="E3 ubiquitin-protein ligase MYCBP2 isoform X1"/>
    <property type="match status" value="1"/>
</dbReference>
<evidence type="ECO:0000256" key="10">
    <source>
        <dbReference type="ARBA" id="ARBA00022786"/>
    </source>
</evidence>
<feature type="compositionally biased region" description="Basic and acidic residues" evidence="16">
    <location>
        <begin position="2737"/>
        <end position="2750"/>
    </location>
</feature>
<feature type="compositionally biased region" description="Basic and acidic residues" evidence="16">
    <location>
        <begin position="1856"/>
        <end position="1885"/>
    </location>
</feature>
<dbReference type="InterPro" id="IPR009091">
    <property type="entry name" value="RCC1/BLIP-II"/>
</dbReference>
<evidence type="ECO:0000256" key="11">
    <source>
        <dbReference type="ARBA" id="ARBA00022833"/>
    </source>
</evidence>
<dbReference type="UniPathway" id="UPA00143"/>
<feature type="compositionally biased region" description="Basic and acidic residues" evidence="16">
    <location>
        <begin position="1900"/>
        <end position="1910"/>
    </location>
</feature>
<evidence type="ECO:0000256" key="1">
    <source>
        <dbReference type="ARBA" id="ARBA00000333"/>
    </source>
</evidence>
<evidence type="ECO:0000259" key="18">
    <source>
        <dbReference type="PROSITE" id="PS51284"/>
    </source>
</evidence>
<dbReference type="PROSITE" id="PS50012">
    <property type="entry name" value="RCC1_3"/>
    <property type="match status" value="2"/>
</dbReference>
<dbReference type="GO" id="GO:0061630">
    <property type="term" value="F:ubiquitin protein ligase activity"/>
    <property type="evidence" value="ECO:0007669"/>
    <property type="project" value="UniProtKB-EC"/>
</dbReference>
<evidence type="ECO:0000256" key="13">
    <source>
        <dbReference type="PROSITE-ProRule" id="PRU00087"/>
    </source>
</evidence>
<dbReference type="GO" id="GO:0007411">
    <property type="term" value="P:axon guidance"/>
    <property type="evidence" value="ECO:0007669"/>
    <property type="project" value="TreeGrafter"/>
</dbReference>
<reference evidence="19" key="2">
    <citation type="submission" date="2025-09" db="UniProtKB">
        <authorList>
            <consortium name="Ensembl"/>
        </authorList>
    </citation>
    <scope>IDENTIFICATION</scope>
</reference>
<dbReference type="Gene3D" id="2.130.10.30">
    <property type="entry name" value="Regulator of chromosome condensation 1/beta-lactamase-inhibitor protein II"/>
    <property type="match status" value="1"/>
</dbReference>
<feature type="region of interest" description="Disordered" evidence="16">
    <location>
        <begin position="2316"/>
        <end position="2339"/>
    </location>
</feature>
<keyword evidence="7" id="KW-0479">Metal-binding</keyword>
<evidence type="ECO:0000256" key="16">
    <source>
        <dbReference type="SAM" id="MobiDB-lite"/>
    </source>
</evidence>
<dbReference type="GO" id="GO:0030424">
    <property type="term" value="C:axon"/>
    <property type="evidence" value="ECO:0007669"/>
    <property type="project" value="UniProtKB-SubCell"/>
</dbReference>
<comment type="subcellular location">
    <subcellularLocation>
        <location evidence="2">Cell projection</location>
        <location evidence="2">Axon</location>
    </subcellularLocation>
</comment>
<feature type="region of interest" description="Disordered" evidence="16">
    <location>
        <begin position="1847"/>
        <end position="2048"/>
    </location>
</feature>
<dbReference type="InterPro" id="IPR004939">
    <property type="entry name" value="APC_su10/DOC_dom"/>
</dbReference>
<reference evidence="19" key="1">
    <citation type="submission" date="2025-08" db="UniProtKB">
        <authorList>
            <consortium name="Ensembl"/>
        </authorList>
    </citation>
    <scope>IDENTIFICATION</scope>
</reference>
<dbReference type="Gene3D" id="3.30.40.10">
    <property type="entry name" value="Zinc/RING finger domain, C3HC4 (zinc finger)"/>
    <property type="match status" value="1"/>
</dbReference>
<dbReference type="SMART" id="SM00184">
    <property type="entry name" value="RING"/>
    <property type="match status" value="1"/>
</dbReference>
<accession>A0A8B9VPY1</accession>
<dbReference type="SUPFAM" id="SSF49785">
    <property type="entry name" value="Galactose-binding domain-like"/>
    <property type="match status" value="1"/>
</dbReference>
<feature type="domain" description="RING-type" evidence="17">
    <location>
        <begin position="3363"/>
        <end position="3414"/>
    </location>
</feature>
<dbReference type="SUPFAM" id="SSF81296">
    <property type="entry name" value="E set domains"/>
    <property type="match status" value="1"/>
</dbReference>
<name>A0A8B9VPY1_9AVES</name>
<dbReference type="FunFam" id="2.60.120.820:FF:000003">
    <property type="entry name" value="E3 ubiquitin-protein ligase MYCBP2 isoform X2"/>
    <property type="match status" value="1"/>
</dbReference>
<dbReference type="GO" id="GO:0005886">
    <property type="term" value="C:plasma membrane"/>
    <property type="evidence" value="ECO:0007669"/>
    <property type="project" value="TreeGrafter"/>
</dbReference>
<dbReference type="Ensembl" id="ENSAZOT00000029130.1">
    <property type="protein sequence ID" value="ENSAZOP00000027170.1"/>
    <property type="gene ID" value="ENSAZOG00000017140.1"/>
</dbReference>
<keyword evidence="8" id="KW-0677">Repeat</keyword>
<evidence type="ECO:0000313" key="19">
    <source>
        <dbReference type="Ensembl" id="ENSAZOP00000027170.1"/>
    </source>
</evidence>
<evidence type="ECO:0000256" key="6">
    <source>
        <dbReference type="ARBA" id="ARBA00022679"/>
    </source>
</evidence>
<dbReference type="PANTHER" id="PTHR45943">
    <property type="entry name" value="E3 UBIQUITIN-PROTEIN LIGASE MYCBP2"/>
    <property type="match status" value="1"/>
</dbReference>
<dbReference type="InterPro" id="IPR008979">
    <property type="entry name" value="Galactose-bd-like_sf"/>
</dbReference>
<feature type="compositionally biased region" description="Polar residues" evidence="16">
    <location>
        <begin position="1942"/>
        <end position="1954"/>
    </location>
</feature>
<dbReference type="PROSITE" id="PS50089">
    <property type="entry name" value="ZF_RING_2"/>
    <property type="match status" value="1"/>
</dbReference>
<feature type="region of interest" description="Disordered" evidence="16">
    <location>
        <begin position="2066"/>
        <end position="2142"/>
    </location>
</feature>
<organism evidence="19 20">
    <name type="scientific">Anas zonorhyncha</name>
    <name type="common">Eastern spot-billed duck</name>
    <dbReference type="NCBI Taxonomy" id="75864"/>
    <lineage>
        <taxon>Eukaryota</taxon>
        <taxon>Metazoa</taxon>
        <taxon>Chordata</taxon>
        <taxon>Craniata</taxon>
        <taxon>Vertebrata</taxon>
        <taxon>Euteleostomi</taxon>
        <taxon>Archelosauria</taxon>
        <taxon>Archosauria</taxon>
        <taxon>Dinosauria</taxon>
        <taxon>Saurischia</taxon>
        <taxon>Theropoda</taxon>
        <taxon>Coelurosauria</taxon>
        <taxon>Aves</taxon>
        <taxon>Neognathae</taxon>
        <taxon>Galloanserae</taxon>
        <taxon>Anseriformes</taxon>
        <taxon>Anatidae</taxon>
        <taxon>Anatinae</taxon>
        <taxon>Anas</taxon>
    </lineage>
</organism>
<feature type="region of interest" description="Disordered" evidence="16">
    <location>
        <begin position="2726"/>
        <end position="2750"/>
    </location>
</feature>
<feature type="repeat" description="Filamin" evidence="13">
    <location>
        <begin position="1385"/>
        <end position="1478"/>
    </location>
</feature>
<dbReference type="CDD" id="cd19799">
    <property type="entry name" value="Bbox2_MYCBP2"/>
    <property type="match status" value="1"/>
</dbReference>
<evidence type="ECO:0000313" key="20">
    <source>
        <dbReference type="Proteomes" id="UP000694549"/>
    </source>
</evidence>